<keyword evidence="2" id="KW-0472">Membrane</keyword>
<evidence type="ECO:0000256" key="1">
    <source>
        <dbReference type="ARBA" id="ARBA00004442"/>
    </source>
</evidence>
<accession>A0A4R7CV97</accession>
<name>A0A4R7CV97_9SPHI</name>
<keyword evidence="7" id="KW-1185">Reference proteome</keyword>
<evidence type="ECO:0000313" key="6">
    <source>
        <dbReference type="EMBL" id="TDS12329.1"/>
    </source>
</evidence>
<evidence type="ECO:0000313" key="7">
    <source>
        <dbReference type="Proteomes" id="UP000294752"/>
    </source>
</evidence>
<keyword evidence="4" id="KW-0732">Signal</keyword>
<dbReference type="EMBL" id="SNZV01000006">
    <property type="protein sequence ID" value="TDS12329.1"/>
    <property type="molecule type" value="Genomic_DNA"/>
</dbReference>
<proteinExistence type="predicted"/>
<keyword evidence="3" id="KW-0998">Cell outer membrane</keyword>
<dbReference type="AlphaFoldDB" id="A0A4R7CV97"/>
<dbReference type="Proteomes" id="UP000294752">
    <property type="component" value="Unassembled WGS sequence"/>
</dbReference>
<dbReference type="SUPFAM" id="SSF49464">
    <property type="entry name" value="Carboxypeptidase regulatory domain-like"/>
    <property type="match status" value="1"/>
</dbReference>
<comment type="caution">
    <text evidence="6">The sequence shown here is derived from an EMBL/GenBank/DDBJ whole genome shotgun (WGS) entry which is preliminary data.</text>
</comment>
<dbReference type="InterPro" id="IPR008969">
    <property type="entry name" value="CarboxyPept-like_regulatory"/>
</dbReference>
<evidence type="ECO:0000256" key="2">
    <source>
        <dbReference type="ARBA" id="ARBA00023136"/>
    </source>
</evidence>
<comment type="subcellular location">
    <subcellularLocation>
        <location evidence="1">Cell outer membrane</location>
    </subcellularLocation>
</comment>
<protein>
    <submittedName>
        <fullName evidence="6">Outer membrane receptor protein involved in Fe transport</fullName>
    </submittedName>
</protein>
<evidence type="ECO:0000259" key="5">
    <source>
        <dbReference type="Pfam" id="PF14905"/>
    </source>
</evidence>
<gene>
    <name evidence="6" type="ORF">B0I21_106187</name>
</gene>
<dbReference type="PROSITE" id="PS51257">
    <property type="entry name" value="PROKAR_LIPOPROTEIN"/>
    <property type="match status" value="1"/>
</dbReference>
<dbReference type="InterPro" id="IPR041700">
    <property type="entry name" value="OMP_b-brl_3"/>
</dbReference>
<keyword evidence="6" id="KW-0675">Receptor</keyword>
<evidence type="ECO:0000256" key="3">
    <source>
        <dbReference type="ARBA" id="ARBA00023237"/>
    </source>
</evidence>
<organism evidence="6 7">
    <name type="scientific">Sphingobacterium paludis</name>
    <dbReference type="NCBI Taxonomy" id="1476465"/>
    <lineage>
        <taxon>Bacteria</taxon>
        <taxon>Pseudomonadati</taxon>
        <taxon>Bacteroidota</taxon>
        <taxon>Sphingobacteriia</taxon>
        <taxon>Sphingobacteriales</taxon>
        <taxon>Sphingobacteriaceae</taxon>
        <taxon>Sphingobacterium</taxon>
    </lineage>
</organism>
<dbReference type="Gene3D" id="2.40.170.20">
    <property type="entry name" value="TonB-dependent receptor, beta-barrel domain"/>
    <property type="match status" value="1"/>
</dbReference>
<sequence length="910" mass="102396">MFTFMKRHLVFLLLSVLSCSLHAQSKLSGKVTDVMDNQKLTNASLMLITAKDSILVDFTYSDESGSFSLAQPDTGTYLLIASYPKYGDFYTEILPKASYQNLAIGLTSTAQLLEEVVVTGRIPIKINGDTTEYDAGSFTVEKNAKVEDLLKVLPGITVDAAGNITAQGKTVKRVLVDGEEFFGDDPTLVTRNLRSDMVDKVQVYEKKSEQAERTGVDDGQREQTINVKLKEDAKNGLFGKALLGGGTDEFYMGQLMINKFKGSQKISAYSLFGNNATTSLGREDAEKFGGDSGVSYGDDGSTWFTNVQDPFSGQGVVGIPNAINTGVTYSDRFKEDKHKVNLNYKYGRISSNGNEETIMSGIINNNMSKNVNTENDQHRVNLKYDLNLDSLNSLTIAGNATKKNLWTVNDLRSQQLDPNMQPIITNNSQEMTEADVSSFRVNALYTHKFMKKGRSFTFNGQVSRDENNGGGTLYSRVENGFTNTDSITDQVKNRLQTSENQRASITYTEPLSKVFNLSVGGGIERNKNASLVESFNKSANGEYTDLDERFSNNYNFDRLSSNYKVALNYTTDKFRANFSNSLNNDKLNQFNVRTQDELSRTFFTYNPSLNGSYSFTKSKVLWFNYNGRNQLPSLSQIQPILDNSDPLNQYVGNEELKPSFSNSFNAGYNTFKLLTGSYFYVGGNVVFQKDPISQNIDTLRGVNFYEWNNIDGKTNINASGWAGHYFKLDKDLGLGNSPQLSLNWNQNYNFFNGALNQVNTTNFNFTYNIIRDTKTGLNFNVNLSPQYRLMKSSLQTDINSNGFVFGSDGSVEYFFTKTLKVYANYNYTYEAPTEAFNQKFEQFLIHPGVSKKFLKNESLVVDFMINDVLNQNRGFSRSAVNSVFTQRRFDTIRRYYMLKVSWDFAKMFVN</sequence>
<evidence type="ECO:0000256" key="4">
    <source>
        <dbReference type="SAM" id="SignalP"/>
    </source>
</evidence>
<reference evidence="6 7" key="1">
    <citation type="submission" date="2019-03" db="EMBL/GenBank/DDBJ databases">
        <title>Genomic Encyclopedia of Type Strains, Phase III (KMG-III): the genomes of soil and plant-associated and newly described type strains.</title>
        <authorList>
            <person name="Whitman W."/>
        </authorList>
    </citation>
    <scope>NUCLEOTIDE SEQUENCE [LARGE SCALE GENOMIC DNA]</scope>
    <source>
        <strain evidence="6 7">CGMCC 1.12801</strain>
    </source>
</reference>
<feature type="signal peptide" evidence="4">
    <location>
        <begin position="1"/>
        <end position="23"/>
    </location>
</feature>
<dbReference type="GO" id="GO:0009279">
    <property type="term" value="C:cell outer membrane"/>
    <property type="evidence" value="ECO:0007669"/>
    <property type="project" value="UniProtKB-SubCell"/>
</dbReference>
<feature type="chain" id="PRO_5020377954" evidence="4">
    <location>
        <begin position="24"/>
        <end position="910"/>
    </location>
</feature>
<feature type="domain" description="Outer membrane protein beta-barrel" evidence="5">
    <location>
        <begin position="447"/>
        <end position="902"/>
    </location>
</feature>
<dbReference type="Pfam" id="PF14905">
    <property type="entry name" value="OMP_b-brl_3"/>
    <property type="match status" value="1"/>
</dbReference>
<dbReference type="SUPFAM" id="SSF56935">
    <property type="entry name" value="Porins"/>
    <property type="match status" value="1"/>
</dbReference>
<dbReference type="InterPro" id="IPR036942">
    <property type="entry name" value="Beta-barrel_TonB_sf"/>
</dbReference>